<dbReference type="InterPro" id="IPR050300">
    <property type="entry name" value="GDXG_lipolytic_enzyme"/>
</dbReference>
<organism evidence="4 5">
    <name type="scientific">Cladophialophora psammophila CBS 110553</name>
    <dbReference type="NCBI Taxonomy" id="1182543"/>
    <lineage>
        <taxon>Eukaryota</taxon>
        <taxon>Fungi</taxon>
        <taxon>Dikarya</taxon>
        <taxon>Ascomycota</taxon>
        <taxon>Pezizomycotina</taxon>
        <taxon>Eurotiomycetes</taxon>
        <taxon>Chaetothyriomycetidae</taxon>
        <taxon>Chaetothyriales</taxon>
        <taxon>Herpotrichiellaceae</taxon>
        <taxon>Cladophialophora</taxon>
    </lineage>
</organism>
<dbReference type="Proteomes" id="UP000019471">
    <property type="component" value="Unassembled WGS sequence"/>
</dbReference>
<keyword evidence="2" id="KW-0472">Membrane</keyword>
<gene>
    <name evidence="4" type="ORF">A1O5_04027</name>
</gene>
<dbReference type="EMBL" id="AMGX01000005">
    <property type="protein sequence ID" value="EXJ72879.1"/>
    <property type="molecule type" value="Genomic_DNA"/>
</dbReference>
<evidence type="ECO:0000256" key="2">
    <source>
        <dbReference type="SAM" id="Phobius"/>
    </source>
</evidence>
<dbReference type="eggNOG" id="KOG1515">
    <property type="taxonomic scope" value="Eukaryota"/>
</dbReference>
<keyword evidence="1" id="KW-0378">Hydrolase</keyword>
<dbReference type="HOGENOM" id="CLU_067136_0_0_1"/>
<dbReference type="Pfam" id="PF07859">
    <property type="entry name" value="Abhydrolase_3"/>
    <property type="match status" value="1"/>
</dbReference>
<dbReference type="PANTHER" id="PTHR48081">
    <property type="entry name" value="AB HYDROLASE SUPERFAMILY PROTEIN C4A8.06C"/>
    <property type="match status" value="1"/>
</dbReference>
<dbReference type="InterPro" id="IPR029058">
    <property type="entry name" value="AB_hydrolase_fold"/>
</dbReference>
<proteinExistence type="predicted"/>
<dbReference type="InterPro" id="IPR013094">
    <property type="entry name" value="AB_hydrolase_3"/>
</dbReference>
<feature type="transmembrane region" description="Helical" evidence="2">
    <location>
        <begin position="15"/>
        <end position="36"/>
    </location>
</feature>
<dbReference type="STRING" id="1182543.W9XRH2"/>
<dbReference type="GO" id="GO:0016787">
    <property type="term" value="F:hydrolase activity"/>
    <property type="evidence" value="ECO:0007669"/>
    <property type="project" value="UniProtKB-KW"/>
</dbReference>
<evidence type="ECO:0000313" key="5">
    <source>
        <dbReference type="Proteomes" id="UP000019471"/>
    </source>
</evidence>
<keyword evidence="2" id="KW-1133">Transmembrane helix</keyword>
<dbReference type="AlphaFoldDB" id="W9XRH2"/>
<accession>W9XRH2</accession>
<dbReference type="Gene3D" id="3.40.50.1820">
    <property type="entry name" value="alpha/beta hydrolase"/>
    <property type="match status" value="1"/>
</dbReference>
<dbReference type="OrthoDB" id="4104581at2759"/>
<comment type="caution">
    <text evidence="4">The sequence shown here is derived from an EMBL/GenBank/DDBJ whole genome shotgun (WGS) entry which is preliminary data.</text>
</comment>
<dbReference type="RefSeq" id="XP_007742826.1">
    <property type="nucleotide sequence ID" value="XM_007744636.1"/>
</dbReference>
<dbReference type="SUPFAM" id="SSF53474">
    <property type="entry name" value="alpha/beta-Hydrolases"/>
    <property type="match status" value="1"/>
</dbReference>
<evidence type="ECO:0000313" key="4">
    <source>
        <dbReference type="EMBL" id="EXJ72879.1"/>
    </source>
</evidence>
<feature type="domain" description="Alpha/beta hydrolase fold-3" evidence="3">
    <location>
        <begin position="111"/>
        <end position="317"/>
    </location>
</feature>
<sequence length="318" mass="35530">MATHLQLILENPTKLFWSIWQSLVYLFLVFIQRILLPNACRAVTLRTEIARAILGSFLANFWDLLFKASPSLRDDEYLLLNAGQVPAVLVPPDRDVGRIGSKKDGKRKLLLLYSHGGGYFFGEPLMYISTYKRWIRAAARENVELTIVSVDYRLSKTHKYPACLEDMMKWYETLLDQYKVLPEQIVFGGDSAGGGLAAMTVLNIKKLRGPSPGGMLLVSPWLDLEMKDTLHHPAMSTDFLITFTKDNPVLVDALLPLGMKPDDPRVSPVFDDLSNLPPQLVIAGGAEVLLADSEKWVQKSKAAGNKVDYIVGQGQMHT</sequence>
<dbReference type="PANTHER" id="PTHR48081:SF8">
    <property type="entry name" value="ALPHA_BETA HYDROLASE FOLD-3 DOMAIN-CONTAINING PROTEIN-RELATED"/>
    <property type="match status" value="1"/>
</dbReference>
<reference evidence="4 5" key="1">
    <citation type="submission" date="2013-03" db="EMBL/GenBank/DDBJ databases">
        <title>The Genome Sequence of Cladophialophora psammophila CBS 110553.</title>
        <authorList>
            <consortium name="The Broad Institute Genomics Platform"/>
            <person name="Cuomo C."/>
            <person name="de Hoog S."/>
            <person name="Gorbushina A."/>
            <person name="Walker B."/>
            <person name="Young S.K."/>
            <person name="Zeng Q."/>
            <person name="Gargeya S."/>
            <person name="Fitzgerald M."/>
            <person name="Haas B."/>
            <person name="Abouelleil A."/>
            <person name="Allen A.W."/>
            <person name="Alvarado L."/>
            <person name="Arachchi H.M."/>
            <person name="Berlin A.M."/>
            <person name="Chapman S.B."/>
            <person name="Gainer-Dewar J."/>
            <person name="Goldberg J."/>
            <person name="Griggs A."/>
            <person name="Gujja S."/>
            <person name="Hansen M."/>
            <person name="Howarth C."/>
            <person name="Imamovic A."/>
            <person name="Ireland A."/>
            <person name="Larimer J."/>
            <person name="McCowan C."/>
            <person name="Murphy C."/>
            <person name="Pearson M."/>
            <person name="Poon T.W."/>
            <person name="Priest M."/>
            <person name="Roberts A."/>
            <person name="Saif S."/>
            <person name="Shea T."/>
            <person name="Sisk P."/>
            <person name="Sykes S."/>
            <person name="Wortman J."/>
            <person name="Nusbaum C."/>
            <person name="Birren B."/>
        </authorList>
    </citation>
    <scope>NUCLEOTIDE SEQUENCE [LARGE SCALE GENOMIC DNA]</scope>
    <source>
        <strain evidence="4 5">CBS 110553</strain>
    </source>
</reference>
<evidence type="ECO:0000256" key="1">
    <source>
        <dbReference type="ARBA" id="ARBA00022801"/>
    </source>
</evidence>
<keyword evidence="2" id="KW-0812">Transmembrane</keyword>
<dbReference type="GeneID" id="19188753"/>
<name>W9XRH2_9EURO</name>
<evidence type="ECO:0000259" key="3">
    <source>
        <dbReference type="Pfam" id="PF07859"/>
    </source>
</evidence>
<keyword evidence="5" id="KW-1185">Reference proteome</keyword>
<protein>
    <recommendedName>
        <fullName evidence="3">Alpha/beta hydrolase fold-3 domain-containing protein</fullName>
    </recommendedName>
</protein>